<reference evidence="1 2" key="1">
    <citation type="submission" date="2015-04" db="EMBL/GenBank/DDBJ databases">
        <authorList>
            <person name="Syromyatnikov M.Y."/>
            <person name="Popov V.N."/>
        </authorList>
    </citation>
    <scope>NUCLEOTIDE SEQUENCE [LARGE SCALE GENOMIC DNA]</scope>
</reference>
<accession>A0A1J1IX68</accession>
<sequence>MELPVENRFKLTNSQVSFEITQNDRKQRNSLIWCIRNTKILSKQKQVVTLVTKLHNLASNPRKICLTKNFKFFHCFNSPSFGNLQNTQNSNFHLRIPFLFLIHLKDFKATSSAFVSTKVDHILSQTQTFQRHSPA</sequence>
<protein>
    <submittedName>
        <fullName evidence="1">CLUMA_CG017803, isoform A</fullName>
    </submittedName>
</protein>
<dbReference type="Proteomes" id="UP000183832">
    <property type="component" value="Unassembled WGS sequence"/>
</dbReference>
<proteinExistence type="predicted"/>
<dbReference type="EMBL" id="CVRI01000063">
    <property type="protein sequence ID" value="CRL04743.1"/>
    <property type="molecule type" value="Genomic_DNA"/>
</dbReference>
<name>A0A1J1IX68_9DIPT</name>
<keyword evidence="2" id="KW-1185">Reference proteome</keyword>
<gene>
    <name evidence="1" type="ORF">CLUMA_CG017803</name>
</gene>
<dbReference type="AlphaFoldDB" id="A0A1J1IX68"/>
<evidence type="ECO:0000313" key="2">
    <source>
        <dbReference type="Proteomes" id="UP000183832"/>
    </source>
</evidence>
<evidence type="ECO:0000313" key="1">
    <source>
        <dbReference type="EMBL" id="CRL04743.1"/>
    </source>
</evidence>
<organism evidence="1 2">
    <name type="scientific">Clunio marinus</name>
    <dbReference type="NCBI Taxonomy" id="568069"/>
    <lineage>
        <taxon>Eukaryota</taxon>
        <taxon>Metazoa</taxon>
        <taxon>Ecdysozoa</taxon>
        <taxon>Arthropoda</taxon>
        <taxon>Hexapoda</taxon>
        <taxon>Insecta</taxon>
        <taxon>Pterygota</taxon>
        <taxon>Neoptera</taxon>
        <taxon>Endopterygota</taxon>
        <taxon>Diptera</taxon>
        <taxon>Nematocera</taxon>
        <taxon>Chironomoidea</taxon>
        <taxon>Chironomidae</taxon>
        <taxon>Clunio</taxon>
    </lineage>
</organism>